<dbReference type="PRINTS" id="PR00164">
    <property type="entry name" value="ABC2TRNSPORT"/>
</dbReference>
<feature type="transmembrane region" description="Helical" evidence="10">
    <location>
        <begin position="44"/>
        <end position="65"/>
    </location>
</feature>
<evidence type="ECO:0000256" key="1">
    <source>
        <dbReference type="ARBA" id="ARBA00004651"/>
    </source>
</evidence>
<evidence type="ECO:0000313" key="12">
    <source>
        <dbReference type="EMBL" id="RFD19258.1"/>
    </source>
</evidence>
<feature type="transmembrane region" description="Helical" evidence="10">
    <location>
        <begin position="154"/>
        <end position="176"/>
    </location>
</feature>
<evidence type="ECO:0000256" key="4">
    <source>
        <dbReference type="ARBA" id="ARBA00022475"/>
    </source>
</evidence>
<evidence type="ECO:0000313" key="13">
    <source>
        <dbReference type="Proteomes" id="UP000262371"/>
    </source>
</evidence>
<dbReference type="AlphaFoldDB" id="A0A371YYE6"/>
<evidence type="ECO:0000256" key="7">
    <source>
        <dbReference type="ARBA" id="ARBA00022989"/>
    </source>
</evidence>
<evidence type="ECO:0000256" key="5">
    <source>
        <dbReference type="ARBA" id="ARBA00022597"/>
    </source>
</evidence>
<comment type="caution">
    <text evidence="12">The sequence shown here is derived from an EMBL/GenBank/DDBJ whole genome shotgun (WGS) entry which is preliminary data.</text>
</comment>
<evidence type="ECO:0000256" key="8">
    <source>
        <dbReference type="ARBA" id="ARBA00023047"/>
    </source>
</evidence>
<dbReference type="GO" id="GO:0015920">
    <property type="term" value="P:lipopolysaccharide transport"/>
    <property type="evidence" value="ECO:0007669"/>
    <property type="project" value="TreeGrafter"/>
</dbReference>
<dbReference type="Pfam" id="PF01061">
    <property type="entry name" value="ABC2_membrane"/>
    <property type="match status" value="1"/>
</dbReference>
<dbReference type="InterPro" id="IPR013525">
    <property type="entry name" value="ABC2_TM"/>
</dbReference>
<keyword evidence="13" id="KW-1185">Reference proteome</keyword>
<evidence type="ECO:0000256" key="10">
    <source>
        <dbReference type="SAM" id="Phobius"/>
    </source>
</evidence>
<keyword evidence="3" id="KW-0813">Transport</keyword>
<dbReference type="Proteomes" id="UP000262371">
    <property type="component" value="Unassembled WGS sequence"/>
</dbReference>
<organism evidence="12 13">
    <name type="scientific">Komagataeibacter melaceti</name>
    <dbReference type="NCBI Taxonomy" id="2766577"/>
    <lineage>
        <taxon>Bacteria</taxon>
        <taxon>Pseudomonadati</taxon>
        <taxon>Pseudomonadota</taxon>
        <taxon>Alphaproteobacteria</taxon>
        <taxon>Acetobacterales</taxon>
        <taxon>Acetobacteraceae</taxon>
        <taxon>Komagataeibacter</taxon>
    </lineage>
</organism>
<accession>A0A371YYE6</accession>
<dbReference type="GO" id="GO:0015774">
    <property type="term" value="P:polysaccharide transport"/>
    <property type="evidence" value="ECO:0007669"/>
    <property type="project" value="UniProtKB-KW"/>
</dbReference>
<gene>
    <name evidence="12" type="ORF">DY926_12320</name>
</gene>
<evidence type="ECO:0000259" key="11">
    <source>
        <dbReference type="Pfam" id="PF01061"/>
    </source>
</evidence>
<keyword evidence="9 10" id="KW-0472">Membrane</keyword>
<feature type="domain" description="ABC-2 type transporter transmembrane" evidence="11">
    <location>
        <begin position="27"/>
        <end position="234"/>
    </location>
</feature>
<feature type="transmembrane region" description="Helical" evidence="10">
    <location>
        <begin position="243"/>
        <end position="262"/>
    </location>
</feature>
<evidence type="ECO:0000256" key="9">
    <source>
        <dbReference type="ARBA" id="ARBA00023136"/>
    </source>
</evidence>
<dbReference type="InterPro" id="IPR000412">
    <property type="entry name" value="ABC_2_transport"/>
</dbReference>
<keyword evidence="6 10" id="KW-0812">Transmembrane</keyword>
<dbReference type="PANTHER" id="PTHR30413">
    <property type="entry name" value="INNER MEMBRANE TRANSPORT PERMEASE"/>
    <property type="match status" value="1"/>
</dbReference>
<keyword evidence="8" id="KW-0625">Polysaccharide transport</keyword>
<comment type="similarity">
    <text evidence="2">Belongs to the ABC-2 integral membrane protein family.</text>
</comment>
<dbReference type="GO" id="GO:0140359">
    <property type="term" value="F:ABC-type transporter activity"/>
    <property type="evidence" value="ECO:0007669"/>
    <property type="project" value="InterPro"/>
</dbReference>
<dbReference type="PANTHER" id="PTHR30413:SF10">
    <property type="entry name" value="CAPSULE POLYSACCHARIDE EXPORT INNER-MEMBRANE PROTEIN CTRC"/>
    <property type="match status" value="1"/>
</dbReference>
<comment type="subcellular location">
    <subcellularLocation>
        <location evidence="1">Cell membrane</location>
        <topology evidence="1">Multi-pass membrane protein</topology>
    </subcellularLocation>
</comment>
<name>A0A371YYE6_9PROT</name>
<dbReference type="EMBL" id="QUWV01000113">
    <property type="protein sequence ID" value="RFD19258.1"/>
    <property type="molecule type" value="Genomic_DNA"/>
</dbReference>
<keyword evidence="7 10" id="KW-1133">Transmembrane helix</keyword>
<proteinExistence type="inferred from homology"/>
<reference evidence="12 13" key="1">
    <citation type="submission" date="2018-08" db="EMBL/GenBank/DDBJ databases">
        <title>Komagataeibacter sp. AV 382.</title>
        <authorList>
            <person name="Skraban J."/>
            <person name="Trcek J."/>
        </authorList>
    </citation>
    <scope>NUCLEOTIDE SEQUENCE [LARGE SCALE GENOMIC DNA]</scope>
    <source>
        <strain evidence="12 13">AV 382</strain>
    </source>
</reference>
<evidence type="ECO:0000256" key="3">
    <source>
        <dbReference type="ARBA" id="ARBA00022448"/>
    </source>
</evidence>
<dbReference type="GO" id="GO:0043190">
    <property type="term" value="C:ATP-binding cassette (ABC) transporter complex"/>
    <property type="evidence" value="ECO:0007669"/>
    <property type="project" value="InterPro"/>
</dbReference>
<evidence type="ECO:0000256" key="2">
    <source>
        <dbReference type="ARBA" id="ARBA00007783"/>
    </source>
</evidence>
<feature type="transmembrane region" description="Helical" evidence="10">
    <location>
        <begin position="116"/>
        <end position="142"/>
    </location>
</feature>
<keyword evidence="5" id="KW-0762">Sugar transport</keyword>
<keyword evidence="4" id="KW-1003">Cell membrane</keyword>
<sequence length="272" mass="30933">MMVTEFSVKYPETDKFLRGLTVQMRVIGALVMRELHTRFGRDNIGFLWLIVEPALLTTGVSVIHLSSGPFMHYGMPTGSFMVSGYTCYILFRSIVNRAADAIESNRTLLFHRMITIFDILFSRAILELGATILSVLVLSLMMQSVNFGFLPQRPLLMLGGLVMLFWFSFGLSMIIAAASELSTMVERLVHPMTYLSLAISGAFTIQQTMPDPFRWYLSWWPTTEMFELIREGQFQDYNSDYTYPVYIISICMVLSAIGLLSLRAVRKDIHLG</sequence>
<feature type="transmembrane region" description="Helical" evidence="10">
    <location>
        <begin position="77"/>
        <end position="95"/>
    </location>
</feature>
<feature type="transmembrane region" description="Helical" evidence="10">
    <location>
        <begin position="188"/>
        <end position="209"/>
    </location>
</feature>
<evidence type="ECO:0000256" key="6">
    <source>
        <dbReference type="ARBA" id="ARBA00022692"/>
    </source>
</evidence>
<protein>
    <submittedName>
        <fullName evidence="12">ABC transporter</fullName>
    </submittedName>
</protein>